<sequence length="159" mass="18051">MNKKYFIILLVFFFVMHIKKTHGCHPTGGGCSDRSNYKCGAQVTDANLLPNSILNMTVQSPDYDDNLGTSAIGHFTMHIDNHGGSYRFLTDPIWVNGCHCSECEKIPLQYTSQWTFDLPTPPKGTWFDIWISVYWGCLTDGTRAITCNSEDIHYRGYVK</sequence>
<feature type="signal peptide" evidence="1">
    <location>
        <begin position="1"/>
        <end position="23"/>
    </location>
</feature>
<evidence type="ECO:0000313" key="2">
    <source>
        <dbReference type="EMBL" id="JAT52452.1"/>
    </source>
</evidence>
<dbReference type="EMBL" id="GDJX01015484">
    <property type="protein sequence ID" value="JAT52452.1"/>
    <property type="molecule type" value="Transcribed_RNA"/>
</dbReference>
<reference evidence="2" key="1">
    <citation type="submission" date="2015-07" db="EMBL/GenBank/DDBJ databases">
        <title>Transcriptome Assembly of Anthurium amnicola.</title>
        <authorList>
            <person name="Suzuki J."/>
        </authorList>
    </citation>
    <scope>NUCLEOTIDE SEQUENCE</scope>
</reference>
<proteinExistence type="predicted"/>
<protein>
    <submittedName>
        <fullName evidence="2">Regulatory protein CAT8</fullName>
    </submittedName>
</protein>
<accession>A0A1D1YCV9</accession>
<feature type="chain" id="PRO_5008900103" evidence="1">
    <location>
        <begin position="24"/>
        <end position="159"/>
    </location>
</feature>
<name>A0A1D1YCV9_9ARAE</name>
<keyword evidence="1" id="KW-0732">Signal</keyword>
<gene>
    <name evidence="2" type="primary">CAT8_1</name>
    <name evidence="2" type="ORF">g.18132</name>
</gene>
<evidence type="ECO:0000256" key="1">
    <source>
        <dbReference type="SAM" id="SignalP"/>
    </source>
</evidence>
<organism evidence="2">
    <name type="scientific">Anthurium amnicola</name>
    <dbReference type="NCBI Taxonomy" id="1678845"/>
    <lineage>
        <taxon>Eukaryota</taxon>
        <taxon>Viridiplantae</taxon>
        <taxon>Streptophyta</taxon>
        <taxon>Embryophyta</taxon>
        <taxon>Tracheophyta</taxon>
        <taxon>Spermatophyta</taxon>
        <taxon>Magnoliopsida</taxon>
        <taxon>Liliopsida</taxon>
        <taxon>Araceae</taxon>
        <taxon>Pothoideae</taxon>
        <taxon>Potheae</taxon>
        <taxon>Anthurium</taxon>
    </lineage>
</organism>
<dbReference type="AlphaFoldDB" id="A0A1D1YCV9"/>
<dbReference type="PROSITE" id="PS51257">
    <property type="entry name" value="PROKAR_LIPOPROTEIN"/>
    <property type="match status" value="1"/>
</dbReference>